<feature type="region of interest" description="Disordered" evidence="1">
    <location>
        <begin position="1"/>
        <end position="22"/>
    </location>
</feature>
<sequence>MKKLTVRRTRSQPTTSSPSILCPPKKGVVSGVEEAVTIDPATVASALRAVATSGVPTADVREWGSSRNGENETCFFFFFFMTSPAPLFQLTVIRTHSLCNNLAEKY</sequence>
<proteinExistence type="predicted"/>
<gene>
    <name evidence="2" type="ORF">NPIL_275641</name>
    <name evidence="4" type="ORF">NPIL_313441</name>
    <name evidence="3" type="ORF">NPIL_612881</name>
</gene>
<comment type="caution">
    <text evidence="3">The sequence shown here is derived from an EMBL/GenBank/DDBJ whole genome shotgun (WGS) entry which is preliminary data.</text>
</comment>
<accession>A0A8X6N1L7</accession>
<reference evidence="3" key="1">
    <citation type="submission" date="2020-08" db="EMBL/GenBank/DDBJ databases">
        <title>Multicomponent nature underlies the extraordinary mechanical properties of spider dragline silk.</title>
        <authorList>
            <person name="Kono N."/>
            <person name="Nakamura H."/>
            <person name="Mori M."/>
            <person name="Yoshida Y."/>
            <person name="Ohtoshi R."/>
            <person name="Malay A.D."/>
            <person name="Moran D.A.P."/>
            <person name="Tomita M."/>
            <person name="Numata K."/>
            <person name="Arakawa K."/>
        </authorList>
    </citation>
    <scope>NUCLEOTIDE SEQUENCE</scope>
</reference>
<evidence type="ECO:0000313" key="2">
    <source>
        <dbReference type="EMBL" id="GFS33974.1"/>
    </source>
</evidence>
<dbReference type="EMBL" id="BMAW01107638">
    <property type="protein sequence ID" value="GFT30265.1"/>
    <property type="molecule type" value="Genomic_DNA"/>
</dbReference>
<evidence type="ECO:0000313" key="5">
    <source>
        <dbReference type="Proteomes" id="UP000887013"/>
    </source>
</evidence>
<name>A0A8X6N1L7_NEPPI</name>
<dbReference type="Proteomes" id="UP000887013">
    <property type="component" value="Unassembled WGS sequence"/>
</dbReference>
<organism evidence="3 5">
    <name type="scientific">Nephila pilipes</name>
    <name type="common">Giant wood spider</name>
    <name type="synonym">Nephila maculata</name>
    <dbReference type="NCBI Taxonomy" id="299642"/>
    <lineage>
        <taxon>Eukaryota</taxon>
        <taxon>Metazoa</taxon>
        <taxon>Ecdysozoa</taxon>
        <taxon>Arthropoda</taxon>
        <taxon>Chelicerata</taxon>
        <taxon>Arachnida</taxon>
        <taxon>Araneae</taxon>
        <taxon>Araneomorphae</taxon>
        <taxon>Entelegynae</taxon>
        <taxon>Araneoidea</taxon>
        <taxon>Nephilidae</taxon>
        <taxon>Nephila</taxon>
    </lineage>
</organism>
<evidence type="ECO:0000313" key="3">
    <source>
        <dbReference type="EMBL" id="GFS88695.1"/>
    </source>
</evidence>
<protein>
    <submittedName>
        <fullName evidence="3">Uncharacterized protein</fullName>
    </submittedName>
</protein>
<feature type="compositionally biased region" description="Basic residues" evidence="1">
    <location>
        <begin position="1"/>
        <end position="10"/>
    </location>
</feature>
<dbReference type="EMBL" id="BMAW01099169">
    <property type="protein sequence ID" value="GFS88695.1"/>
    <property type="molecule type" value="Genomic_DNA"/>
</dbReference>
<evidence type="ECO:0000313" key="4">
    <source>
        <dbReference type="EMBL" id="GFT30265.1"/>
    </source>
</evidence>
<keyword evidence="5" id="KW-1185">Reference proteome</keyword>
<evidence type="ECO:0000256" key="1">
    <source>
        <dbReference type="SAM" id="MobiDB-lite"/>
    </source>
</evidence>
<dbReference type="EMBL" id="BMAW01088294">
    <property type="protein sequence ID" value="GFS33974.1"/>
    <property type="molecule type" value="Genomic_DNA"/>
</dbReference>
<dbReference type="AlphaFoldDB" id="A0A8X6N1L7"/>